<protein>
    <submittedName>
        <fullName evidence="15">P450 monooxygenase</fullName>
    </submittedName>
</protein>
<keyword evidence="9" id="KW-0560">Oxidoreductase</keyword>
<reference evidence="15" key="1">
    <citation type="journal article" date="2020" name="Stud. Mycol.">
        <title>101 Dothideomycetes genomes: a test case for predicting lifestyles and emergence of pathogens.</title>
        <authorList>
            <person name="Haridas S."/>
            <person name="Albert R."/>
            <person name="Binder M."/>
            <person name="Bloem J."/>
            <person name="Labutti K."/>
            <person name="Salamov A."/>
            <person name="Andreopoulos B."/>
            <person name="Baker S."/>
            <person name="Barry K."/>
            <person name="Bills G."/>
            <person name="Bluhm B."/>
            <person name="Cannon C."/>
            <person name="Castanera R."/>
            <person name="Culley D."/>
            <person name="Daum C."/>
            <person name="Ezra D."/>
            <person name="Gonzalez J."/>
            <person name="Henrissat B."/>
            <person name="Kuo A."/>
            <person name="Liang C."/>
            <person name="Lipzen A."/>
            <person name="Lutzoni F."/>
            <person name="Magnuson J."/>
            <person name="Mondo S."/>
            <person name="Nolan M."/>
            <person name="Ohm R."/>
            <person name="Pangilinan J."/>
            <person name="Park H.-J."/>
            <person name="Ramirez L."/>
            <person name="Alfaro M."/>
            <person name="Sun H."/>
            <person name="Tritt A."/>
            <person name="Yoshinaga Y."/>
            <person name="Zwiers L.-H."/>
            <person name="Turgeon B."/>
            <person name="Goodwin S."/>
            <person name="Spatafora J."/>
            <person name="Crous P."/>
            <person name="Grigoriev I."/>
        </authorList>
    </citation>
    <scope>NUCLEOTIDE SEQUENCE</scope>
    <source>
        <strain evidence="15">CBS 260.36</strain>
    </source>
</reference>
<evidence type="ECO:0000256" key="12">
    <source>
        <dbReference type="ARBA" id="ARBA00023136"/>
    </source>
</evidence>
<comment type="caution">
    <text evidence="15">The sequence shown here is derived from an EMBL/GenBank/DDBJ whole genome shotgun (WGS) entry which is preliminary data.</text>
</comment>
<keyword evidence="11 15" id="KW-0503">Monooxygenase</keyword>
<dbReference type="PANTHER" id="PTHR24305">
    <property type="entry name" value="CYTOCHROME P450"/>
    <property type="match status" value="1"/>
</dbReference>
<dbReference type="GO" id="GO:0020037">
    <property type="term" value="F:heme binding"/>
    <property type="evidence" value="ECO:0007669"/>
    <property type="project" value="InterPro"/>
</dbReference>
<dbReference type="Proteomes" id="UP000799439">
    <property type="component" value="Unassembled WGS sequence"/>
</dbReference>
<evidence type="ECO:0000256" key="13">
    <source>
        <dbReference type="PIRSR" id="PIRSR602401-1"/>
    </source>
</evidence>
<evidence type="ECO:0000313" key="16">
    <source>
        <dbReference type="Proteomes" id="UP000799439"/>
    </source>
</evidence>
<dbReference type="InterPro" id="IPR050121">
    <property type="entry name" value="Cytochrome_P450_monoxygenase"/>
</dbReference>
<dbReference type="CDD" id="cd11061">
    <property type="entry name" value="CYP67-like"/>
    <property type="match status" value="1"/>
</dbReference>
<keyword evidence="6 14" id="KW-0812">Transmembrane</keyword>
<dbReference type="PRINTS" id="PR00385">
    <property type="entry name" value="P450"/>
</dbReference>
<evidence type="ECO:0000256" key="8">
    <source>
        <dbReference type="ARBA" id="ARBA00022989"/>
    </source>
</evidence>
<keyword evidence="12 14" id="KW-0472">Membrane</keyword>
<dbReference type="SUPFAM" id="SSF48264">
    <property type="entry name" value="Cytochrome P450"/>
    <property type="match status" value="1"/>
</dbReference>
<evidence type="ECO:0000256" key="1">
    <source>
        <dbReference type="ARBA" id="ARBA00001971"/>
    </source>
</evidence>
<organism evidence="15 16">
    <name type="scientific">Myriangium duriaei CBS 260.36</name>
    <dbReference type="NCBI Taxonomy" id="1168546"/>
    <lineage>
        <taxon>Eukaryota</taxon>
        <taxon>Fungi</taxon>
        <taxon>Dikarya</taxon>
        <taxon>Ascomycota</taxon>
        <taxon>Pezizomycotina</taxon>
        <taxon>Dothideomycetes</taxon>
        <taxon>Dothideomycetidae</taxon>
        <taxon>Myriangiales</taxon>
        <taxon>Myriangiaceae</taxon>
        <taxon>Myriangium</taxon>
    </lineage>
</organism>
<dbReference type="GO" id="GO:0004497">
    <property type="term" value="F:monooxygenase activity"/>
    <property type="evidence" value="ECO:0007669"/>
    <property type="project" value="UniProtKB-KW"/>
</dbReference>
<name>A0A9P4MJD3_9PEZI</name>
<dbReference type="PRINTS" id="PR00463">
    <property type="entry name" value="EP450I"/>
</dbReference>
<dbReference type="Gene3D" id="1.10.630.10">
    <property type="entry name" value="Cytochrome P450"/>
    <property type="match status" value="1"/>
</dbReference>
<dbReference type="PANTHER" id="PTHR24305:SF112">
    <property type="entry name" value="L-ORNITHINE-N5-MONOOXYGENASE (EUROFUNG)"/>
    <property type="match status" value="1"/>
</dbReference>
<keyword evidence="5 13" id="KW-0349">Heme</keyword>
<feature type="transmembrane region" description="Helical" evidence="14">
    <location>
        <begin position="38"/>
        <end position="58"/>
    </location>
</feature>
<accession>A0A9P4MJD3</accession>
<evidence type="ECO:0000256" key="14">
    <source>
        <dbReference type="SAM" id="Phobius"/>
    </source>
</evidence>
<evidence type="ECO:0000256" key="10">
    <source>
        <dbReference type="ARBA" id="ARBA00023004"/>
    </source>
</evidence>
<evidence type="ECO:0000256" key="6">
    <source>
        <dbReference type="ARBA" id="ARBA00022692"/>
    </source>
</evidence>
<dbReference type="InterPro" id="IPR001128">
    <property type="entry name" value="Cyt_P450"/>
</dbReference>
<evidence type="ECO:0000256" key="2">
    <source>
        <dbReference type="ARBA" id="ARBA00004370"/>
    </source>
</evidence>
<dbReference type="GO" id="GO:0016705">
    <property type="term" value="F:oxidoreductase activity, acting on paired donors, with incorporation or reduction of molecular oxygen"/>
    <property type="evidence" value="ECO:0007669"/>
    <property type="project" value="InterPro"/>
</dbReference>
<comment type="cofactor">
    <cofactor evidence="1 13">
        <name>heme</name>
        <dbReference type="ChEBI" id="CHEBI:30413"/>
    </cofactor>
</comment>
<dbReference type="AlphaFoldDB" id="A0A9P4MJD3"/>
<dbReference type="OrthoDB" id="6692864at2759"/>
<evidence type="ECO:0000256" key="7">
    <source>
        <dbReference type="ARBA" id="ARBA00022723"/>
    </source>
</evidence>
<dbReference type="Pfam" id="PF00067">
    <property type="entry name" value="p450"/>
    <property type="match status" value="1"/>
</dbReference>
<feature type="binding site" description="axial binding residue" evidence="13">
    <location>
        <position position="455"/>
    </location>
    <ligand>
        <name>heme</name>
        <dbReference type="ChEBI" id="CHEBI:30413"/>
    </ligand>
    <ligandPart>
        <name>Fe</name>
        <dbReference type="ChEBI" id="CHEBI:18248"/>
    </ligandPart>
</feature>
<keyword evidence="8 14" id="KW-1133">Transmembrane helix</keyword>
<feature type="transmembrane region" description="Helical" evidence="14">
    <location>
        <begin position="6"/>
        <end position="26"/>
    </location>
</feature>
<keyword evidence="16" id="KW-1185">Reference proteome</keyword>
<dbReference type="FunFam" id="1.10.630.10:FF:000063">
    <property type="entry name" value="Cytochrome P450 monooxygenase"/>
    <property type="match status" value="1"/>
</dbReference>
<evidence type="ECO:0000256" key="11">
    <source>
        <dbReference type="ARBA" id="ARBA00023033"/>
    </source>
</evidence>
<keyword evidence="10 13" id="KW-0408">Iron</keyword>
<gene>
    <name evidence="15" type="ORF">K461DRAFT_282071</name>
</gene>
<dbReference type="GO" id="GO:1902181">
    <property type="term" value="P:verruculogen biosynthetic process"/>
    <property type="evidence" value="ECO:0007669"/>
    <property type="project" value="UniProtKB-ARBA"/>
</dbReference>
<sequence length="511" mass="57352">MHGSAYLNSFLISCAGSCLALSRLCGLEAGEAARITSAIAASFLFGAFGSMMIWRIYFNPLNSLPGPWAARLSSLYWTSKLTKSDAHYQLLALHKIYGRVVRIGSNDLSITDPNIMDVAYGKHSRVTKGWWYDGDAPMTSMHTTRDKALHDKRRKVWVPAFSEKAVRDYESRIVPLSDLLIKKIGETESAPTNITLLFNLFTFDTMALLAFGRDYGMLERGEKHYALKLLGDGMQPLAFWFPSWLIRMLISIPGAMVGYQKFVKFCIDELSWRVNNAQEAESKGGIDIMSWILRAYKDIDRPDKDPMLQADARLIIVAGSDTTAAALTYLFYHLAKDPEQAQTLRAELTPLTRGQWTDKDINQAPHLNGCIYEALRLHPPVPSGVQRLTPPEGMVADGRAIPGSTIFWMPQAVMGRDEEIYNNANSFVPERWYSKSEMVKHPDAWAPFSAGPMGCIGKSLAMMELRMVVAKLITKFDVRLAPDEDGTRLLYHTKDHFTVELGDLDLVFNSF</sequence>
<comment type="pathway">
    <text evidence="3">Mycotoxin biosynthesis.</text>
</comment>
<evidence type="ECO:0000256" key="3">
    <source>
        <dbReference type="ARBA" id="ARBA00004685"/>
    </source>
</evidence>
<dbReference type="GO" id="GO:0016020">
    <property type="term" value="C:membrane"/>
    <property type="evidence" value="ECO:0007669"/>
    <property type="project" value="UniProtKB-SubCell"/>
</dbReference>
<keyword evidence="7 13" id="KW-0479">Metal-binding</keyword>
<dbReference type="GO" id="GO:0005506">
    <property type="term" value="F:iron ion binding"/>
    <property type="evidence" value="ECO:0007669"/>
    <property type="project" value="InterPro"/>
</dbReference>
<comment type="similarity">
    <text evidence="4">Belongs to the cytochrome P450 family.</text>
</comment>
<dbReference type="EMBL" id="ML996091">
    <property type="protein sequence ID" value="KAF2149681.1"/>
    <property type="molecule type" value="Genomic_DNA"/>
</dbReference>
<proteinExistence type="inferred from homology"/>
<evidence type="ECO:0000256" key="5">
    <source>
        <dbReference type="ARBA" id="ARBA00022617"/>
    </source>
</evidence>
<evidence type="ECO:0000256" key="9">
    <source>
        <dbReference type="ARBA" id="ARBA00023002"/>
    </source>
</evidence>
<evidence type="ECO:0000256" key="4">
    <source>
        <dbReference type="ARBA" id="ARBA00010617"/>
    </source>
</evidence>
<dbReference type="InterPro" id="IPR036396">
    <property type="entry name" value="Cyt_P450_sf"/>
</dbReference>
<comment type="subcellular location">
    <subcellularLocation>
        <location evidence="2">Membrane</location>
    </subcellularLocation>
</comment>
<evidence type="ECO:0000313" key="15">
    <source>
        <dbReference type="EMBL" id="KAF2149681.1"/>
    </source>
</evidence>
<dbReference type="InterPro" id="IPR002401">
    <property type="entry name" value="Cyt_P450_E_grp-I"/>
</dbReference>